<dbReference type="Gene3D" id="3.10.129.10">
    <property type="entry name" value="Hotdog Thioesterase"/>
    <property type="match status" value="1"/>
</dbReference>
<dbReference type="InterPro" id="IPR051490">
    <property type="entry name" value="THEM6_lcsJ_thioesterase"/>
</dbReference>
<dbReference type="CDD" id="cd00586">
    <property type="entry name" value="4HBT"/>
    <property type="match status" value="1"/>
</dbReference>
<protein>
    <submittedName>
        <fullName evidence="1">Acyl-CoA thioesterase FadM</fullName>
    </submittedName>
</protein>
<dbReference type="Proteomes" id="UP001620520">
    <property type="component" value="Unassembled WGS sequence"/>
</dbReference>
<dbReference type="InterPro" id="IPR029069">
    <property type="entry name" value="HotDog_dom_sf"/>
</dbReference>
<sequence>MASHIAGGIFHMKLLMGNIAVMHLLLRTLMLLFTSSKRPALNVWDESSLPLRVLPTDIDIAMHVNNGMYFSLMDLGRFDLMVRSGIWNKMRKRGWSPVAAGETIAFRKSLQLWQRYTIETRIIGLDTKAIYFEQRMVVDGEIYARAHIATRLVAKGKPVTQEEIIAEFGAPPADLELPGWIHEWRENNALPGARRPAPHVWN</sequence>
<dbReference type="Pfam" id="PF13279">
    <property type="entry name" value="4HBT_2"/>
    <property type="match status" value="1"/>
</dbReference>
<keyword evidence="2" id="KW-1185">Reference proteome</keyword>
<dbReference type="PANTHER" id="PTHR12475">
    <property type="match status" value="1"/>
</dbReference>
<proteinExistence type="predicted"/>
<accession>A0ABW8N4U3</accession>
<organism evidence="1 2">
    <name type="scientific">Paenarthrobacter histidinolovorans</name>
    <dbReference type="NCBI Taxonomy" id="43664"/>
    <lineage>
        <taxon>Bacteria</taxon>
        <taxon>Bacillati</taxon>
        <taxon>Actinomycetota</taxon>
        <taxon>Actinomycetes</taxon>
        <taxon>Micrococcales</taxon>
        <taxon>Micrococcaceae</taxon>
        <taxon>Paenarthrobacter</taxon>
    </lineage>
</organism>
<name>A0ABW8N4U3_9MICC</name>
<reference evidence="1 2" key="1">
    <citation type="submission" date="2024-10" db="EMBL/GenBank/DDBJ databases">
        <title>Novel secondary metabolite-producing bacteria for plant disease control.</title>
        <authorList>
            <person name="Chevrette M."/>
        </authorList>
    </citation>
    <scope>NUCLEOTIDE SEQUENCE [LARGE SCALE GENOMIC DNA]</scope>
    <source>
        <strain evidence="1 2">J30 TE3557</strain>
    </source>
</reference>
<dbReference type="SUPFAM" id="SSF54637">
    <property type="entry name" value="Thioesterase/thiol ester dehydrase-isomerase"/>
    <property type="match status" value="1"/>
</dbReference>
<evidence type="ECO:0000313" key="1">
    <source>
        <dbReference type="EMBL" id="MFK4638226.1"/>
    </source>
</evidence>
<comment type="caution">
    <text evidence="1">The sequence shown here is derived from an EMBL/GenBank/DDBJ whole genome shotgun (WGS) entry which is preliminary data.</text>
</comment>
<evidence type="ECO:0000313" key="2">
    <source>
        <dbReference type="Proteomes" id="UP001620520"/>
    </source>
</evidence>
<gene>
    <name evidence="1" type="ORF">ABIA52_001115</name>
</gene>
<dbReference type="EMBL" id="JBIYEW010000003">
    <property type="protein sequence ID" value="MFK4638226.1"/>
    <property type="molecule type" value="Genomic_DNA"/>
</dbReference>
<dbReference type="PANTHER" id="PTHR12475:SF4">
    <property type="entry name" value="PROTEIN THEM6"/>
    <property type="match status" value="1"/>
</dbReference>